<dbReference type="InterPro" id="IPR021986">
    <property type="entry name" value="Spherulin4"/>
</dbReference>
<gene>
    <name evidence="1" type="ORF">BCR35DRAFT_304022</name>
</gene>
<name>A0A1Y2FEW6_9BASI</name>
<evidence type="ECO:0000313" key="1">
    <source>
        <dbReference type="EMBL" id="ORY81846.1"/>
    </source>
</evidence>
<comment type="caution">
    <text evidence="1">The sequence shown here is derived from an EMBL/GenBank/DDBJ whole genome shotgun (WGS) entry which is preliminary data.</text>
</comment>
<dbReference type="PANTHER" id="PTHR35040">
    <property type="match status" value="1"/>
</dbReference>
<sequence>MLRCIPRLKAECTQCLFLGWVDAPTSRSGVQVKRDIAKYRDYASLKVKVPGSAKTATVGVDGIFFDSVSPANVNAGRYTTFSEEVHTAFRSGGTAVLNPGEDVPKSFYSNADLVTTYYGTYRAYTPPKNNAASFLQQIVIIHSFPTKFVDGLSPTQRLLPLLDDLKKQVAAVFVSDFQSDLGFAFNWKAFTAAVAWRNQKVENSAKKERREVVFAEVEEA</sequence>
<accession>A0A1Y2FEW6</accession>
<keyword evidence="2" id="KW-1185">Reference proteome</keyword>
<dbReference type="OrthoDB" id="5342184at2759"/>
<dbReference type="PANTHER" id="PTHR35040:SF7">
    <property type="entry name" value="FIBRONECTIN TYPE-III DOMAIN-CONTAINING PROTEIN-RELATED"/>
    <property type="match status" value="1"/>
</dbReference>
<dbReference type="AlphaFoldDB" id="A0A1Y2FEW6"/>
<dbReference type="Proteomes" id="UP000193467">
    <property type="component" value="Unassembled WGS sequence"/>
</dbReference>
<proteinExistence type="predicted"/>
<reference evidence="1 2" key="1">
    <citation type="submission" date="2016-07" db="EMBL/GenBank/DDBJ databases">
        <title>Pervasive Adenine N6-methylation of Active Genes in Fungi.</title>
        <authorList>
            <consortium name="DOE Joint Genome Institute"/>
            <person name="Mondo S.J."/>
            <person name="Dannebaum R.O."/>
            <person name="Kuo R.C."/>
            <person name="Labutti K."/>
            <person name="Haridas S."/>
            <person name="Kuo A."/>
            <person name="Salamov A."/>
            <person name="Ahrendt S.R."/>
            <person name="Lipzen A."/>
            <person name="Sullivan W."/>
            <person name="Andreopoulos W.B."/>
            <person name="Clum A."/>
            <person name="Lindquist E."/>
            <person name="Daum C."/>
            <person name="Ramamoorthy G.K."/>
            <person name="Gryganskyi A."/>
            <person name="Culley D."/>
            <person name="Magnuson J.K."/>
            <person name="James T.Y."/>
            <person name="O'Malley M.A."/>
            <person name="Stajich J.E."/>
            <person name="Spatafora J.W."/>
            <person name="Visel A."/>
            <person name="Grigoriev I.V."/>
        </authorList>
    </citation>
    <scope>NUCLEOTIDE SEQUENCE [LARGE SCALE GENOMIC DNA]</scope>
    <source>
        <strain evidence="1 2">62-1032</strain>
    </source>
</reference>
<evidence type="ECO:0000313" key="2">
    <source>
        <dbReference type="Proteomes" id="UP000193467"/>
    </source>
</evidence>
<dbReference type="Pfam" id="PF12138">
    <property type="entry name" value="Spherulin4"/>
    <property type="match status" value="1"/>
</dbReference>
<dbReference type="InParanoid" id="A0A1Y2FEW6"/>
<dbReference type="EMBL" id="MCGR01000022">
    <property type="protein sequence ID" value="ORY81846.1"/>
    <property type="molecule type" value="Genomic_DNA"/>
</dbReference>
<protein>
    <submittedName>
        <fullName evidence="1">Uncharacterized protein</fullName>
    </submittedName>
</protein>
<organism evidence="1 2">
    <name type="scientific">Leucosporidium creatinivorum</name>
    <dbReference type="NCBI Taxonomy" id="106004"/>
    <lineage>
        <taxon>Eukaryota</taxon>
        <taxon>Fungi</taxon>
        <taxon>Dikarya</taxon>
        <taxon>Basidiomycota</taxon>
        <taxon>Pucciniomycotina</taxon>
        <taxon>Microbotryomycetes</taxon>
        <taxon>Leucosporidiales</taxon>
        <taxon>Leucosporidium</taxon>
    </lineage>
</organism>